<dbReference type="PANTHER" id="PTHR33223">
    <property type="entry name" value="CCHC-TYPE DOMAIN-CONTAINING PROTEIN"/>
    <property type="match status" value="1"/>
</dbReference>
<dbReference type="EMBL" id="JACGWN010000004">
    <property type="protein sequence ID" value="KAL0453016.1"/>
    <property type="molecule type" value="Genomic_DNA"/>
</dbReference>
<comment type="caution">
    <text evidence="3">The sequence shown here is derived from an EMBL/GenBank/DDBJ whole genome shotgun (WGS) entry which is preliminary data.</text>
</comment>
<proteinExistence type="predicted"/>
<accession>A0AAW2XJL2</accession>
<feature type="compositionally biased region" description="Basic and acidic residues" evidence="1">
    <location>
        <begin position="135"/>
        <end position="146"/>
    </location>
</feature>
<gene>
    <name evidence="3" type="ORF">Slati_1279700</name>
</gene>
<feature type="compositionally biased region" description="Polar residues" evidence="1">
    <location>
        <begin position="163"/>
        <end position="172"/>
    </location>
</feature>
<dbReference type="Pfam" id="PF03732">
    <property type="entry name" value="Retrotrans_gag"/>
    <property type="match status" value="1"/>
</dbReference>
<feature type="compositionally biased region" description="Polar residues" evidence="1">
    <location>
        <begin position="117"/>
        <end position="132"/>
    </location>
</feature>
<sequence>MCLFFSQNPSSRSIFPFPPNVSALISPHLQHDFEHYSERDGNKLGLRRSHDRHERSRVERRPTTRIRSRARDVHGVDTTQEMQVNGAVEAGSFVGFDPRCIHPGSCTSYGSIRGTTPHQFAPSFTLSKSRISSAPERRKQRQEEVNSRVSRPQVAKTQEQHPHQSQQPTAPLTSRGVEDPYLLLAVTPPRRSPFSPVILAEALSAGVKVSNLPEYDGTGDPQEHLDKFYAKIDWYDFSDAAYCKVFHTTLSKRALAWFNQLSAGTISSIGQLTQRFLHHFSMNKKVPKTIAYLFTVRQREKESLRDYVQRFMEAVHEKYIRIEKSNVSDSSLSVKRKGQEEEREPKKEERKYLAPRGFTHYTPLNALRGEILVVAKQQRLISQRPRKMQDNPKRLKLDKIYRFHRDMGHTTEECHHLQNEIEKLIQRGHLKEYIKHYPQGFQFAGGPSAPPES</sequence>
<evidence type="ECO:0000256" key="1">
    <source>
        <dbReference type="SAM" id="MobiDB-lite"/>
    </source>
</evidence>
<evidence type="ECO:0000313" key="3">
    <source>
        <dbReference type="EMBL" id="KAL0453016.1"/>
    </source>
</evidence>
<reference evidence="3" key="1">
    <citation type="submission" date="2020-06" db="EMBL/GenBank/DDBJ databases">
        <authorList>
            <person name="Li T."/>
            <person name="Hu X."/>
            <person name="Zhang T."/>
            <person name="Song X."/>
            <person name="Zhang H."/>
            <person name="Dai N."/>
            <person name="Sheng W."/>
            <person name="Hou X."/>
            <person name="Wei L."/>
        </authorList>
    </citation>
    <scope>NUCLEOTIDE SEQUENCE</scope>
    <source>
        <strain evidence="3">KEN1</strain>
        <tissue evidence="3">Leaf</tissue>
    </source>
</reference>
<organism evidence="3">
    <name type="scientific">Sesamum latifolium</name>
    <dbReference type="NCBI Taxonomy" id="2727402"/>
    <lineage>
        <taxon>Eukaryota</taxon>
        <taxon>Viridiplantae</taxon>
        <taxon>Streptophyta</taxon>
        <taxon>Embryophyta</taxon>
        <taxon>Tracheophyta</taxon>
        <taxon>Spermatophyta</taxon>
        <taxon>Magnoliopsida</taxon>
        <taxon>eudicotyledons</taxon>
        <taxon>Gunneridae</taxon>
        <taxon>Pentapetalae</taxon>
        <taxon>asterids</taxon>
        <taxon>lamiids</taxon>
        <taxon>Lamiales</taxon>
        <taxon>Pedaliaceae</taxon>
        <taxon>Sesamum</taxon>
    </lineage>
</organism>
<dbReference type="AlphaFoldDB" id="A0AAW2XJL2"/>
<dbReference type="PANTHER" id="PTHR33223:SF10">
    <property type="entry name" value="AMINOTRANSFERASE-LIKE PLANT MOBILE DOMAIN-CONTAINING PROTEIN"/>
    <property type="match status" value="1"/>
</dbReference>
<name>A0AAW2XJL2_9LAMI</name>
<dbReference type="InterPro" id="IPR005162">
    <property type="entry name" value="Retrotrans_gag_dom"/>
</dbReference>
<feature type="domain" description="Retrotransposon gag" evidence="2">
    <location>
        <begin position="244"/>
        <end position="315"/>
    </location>
</feature>
<feature type="region of interest" description="Disordered" evidence="1">
    <location>
        <begin position="38"/>
        <end position="68"/>
    </location>
</feature>
<evidence type="ECO:0000259" key="2">
    <source>
        <dbReference type="Pfam" id="PF03732"/>
    </source>
</evidence>
<feature type="compositionally biased region" description="Basic and acidic residues" evidence="1">
    <location>
        <begin position="51"/>
        <end position="62"/>
    </location>
</feature>
<feature type="region of interest" description="Disordered" evidence="1">
    <location>
        <begin position="117"/>
        <end position="174"/>
    </location>
</feature>
<protein>
    <recommendedName>
        <fullName evidence="2">Retrotransposon gag domain-containing protein</fullName>
    </recommendedName>
</protein>
<reference evidence="3" key="2">
    <citation type="journal article" date="2024" name="Plant">
        <title>Genomic evolution and insights into agronomic trait innovations of Sesamum species.</title>
        <authorList>
            <person name="Miao H."/>
            <person name="Wang L."/>
            <person name="Qu L."/>
            <person name="Liu H."/>
            <person name="Sun Y."/>
            <person name="Le M."/>
            <person name="Wang Q."/>
            <person name="Wei S."/>
            <person name="Zheng Y."/>
            <person name="Lin W."/>
            <person name="Duan Y."/>
            <person name="Cao H."/>
            <person name="Xiong S."/>
            <person name="Wang X."/>
            <person name="Wei L."/>
            <person name="Li C."/>
            <person name="Ma Q."/>
            <person name="Ju M."/>
            <person name="Zhao R."/>
            <person name="Li G."/>
            <person name="Mu C."/>
            <person name="Tian Q."/>
            <person name="Mei H."/>
            <person name="Zhang T."/>
            <person name="Gao T."/>
            <person name="Zhang H."/>
        </authorList>
    </citation>
    <scope>NUCLEOTIDE SEQUENCE</scope>
    <source>
        <strain evidence="3">KEN1</strain>
    </source>
</reference>